<comment type="caution">
    <text evidence="1">The sequence shown here is derived from an EMBL/GenBank/DDBJ whole genome shotgun (WGS) entry which is preliminary data.</text>
</comment>
<reference evidence="1 2" key="1">
    <citation type="submission" date="2015-12" db="EMBL/GenBank/DDBJ databases">
        <title>Draft genome sequence of Moniliophthora roreri, the causal agent of frosty pod rot of cacao.</title>
        <authorList>
            <person name="Aime M.C."/>
            <person name="Diaz-Valderrama J.R."/>
            <person name="Kijpornyongpan T."/>
            <person name="Phillips-Mora W."/>
        </authorList>
    </citation>
    <scope>NUCLEOTIDE SEQUENCE [LARGE SCALE GENOMIC DNA]</scope>
    <source>
        <strain evidence="1 2">MCA 2952</strain>
    </source>
</reference>
<organism evidence="1 2">
    <name type="scientific">Moniliophthora roreri</name>
    <name type="common">Frosty pod rot fungus</name>
    <name type="synonym">Monilia roreri</name>
    <dbReference type="NCBI Taxonomy" id="221103"/>
    <lineage>
        <taxon>Eukaryota</taxon>
        <taxon>Fungi</taxon>
        <taxon>Dikarya</taxon>
        <taxon>Basidiomycota</taxon>
        <taxon>Agaricomycotina</taxon>
        <taxon>Agaricomycetes</taxon>
        <taxon>Agaricomycetidae</taxon>
        <taxon>Agaricales</taxon>
        <taxon>Marasmiineae</taxon>
        <taxon>Marasmiaceae</taxon>
        <taxon>Moniliophthora</taxon>
    </lineage>
</organism>
<evidence type="ECO:0000313" key="1">
    <source>
        <dbReference type="EMBL" id="KTB43658.1"/>
    </source>
</evidence>
<dbReference type="AlphaFoldDB" id="A0A0W0G521"/>
<name>A0A0W0G521_MONRR</name>
<proteinExistence type="predicted"/>
<accession>A0A0W0G521</accession>
<protein>
    <submittedName>
        <fullName evidence="1">Uncharacterized protein</fullName>
    </submittedName>
</protein>
<gene>
    <name evidence="1" type="ORF">WG66_3766</name>
</gene>
<evidence type="ECO:0000313" key="2">
    <source>
        <dbReference type="Proteomes" id="UP000054988"/>
    </source>
</evidence>
<dbReference type="EMBL" id="LATX01001122">
    <property type="protein sequence ID" value="KTB43658.1"/>
    <property type="molecule type" value="Genomic_DNA"/>
</dbReference>
<dbReference type="Proteomes" id="UP000054988">
    <property type="component" value="Unassembled WGS sequence"/>
</dbReference>
<sequence>MSYLCLPLAHLIKSRVLENFTALKTILFGYEESHDLLTLPVCPSSSLLRTLSTLPHLRHIVLAAGLNATRWYRLDEVCEILGWQLLDELLSGDAFPSLTMVKLTVYLVGPADYYALLGFSPSPEDVAMGHAYLERYQKVY</sequence>